<gene>
    <name evidence="1" type="ORF">O4U47_02690</name>
</gene>
<protein>
    <submittedName>
        <fullName evidence="1">Lasso RiPP family leader peptide-containing protein</fullName>
    </submittedName>
</protein>
<evidence type="ECO:0000313" key="1">
    <source>
        <dbReference type="EMBL" id="MDA2803408.1"/>
    </source>
</evidence>
<sequence>MREYTAPALTDLGDFLELTLGFGIVPVWDGIAYGIIP</sequence>
<keyword evidence="2" id="KW-1185">Reference proteome</keyword>
<comment type="caution">
    <text evidence="1">The sequence shown here is derived from an EMBL/GenBank/DDBJ whole genome shotgun (WGS) entry which is preliminary data.</text>
</comment>
<reference evidence="1" key="1">
    <citation type="submission" date="2023-01" db="EMBL/GenBank/DDBJ databases">
        <title>Draft genome sequence of Nocardiopsis sp. LSu2-4 isolated from halophytes.</title>
        <authorList>
            <person name="Duangmal K."/>
            <person name="Chantavorakit T."/>
        </authorList>
    </citation>
    <scope>NUCLEOTIDE SEQUENCE</scope>
    <source>
        <strain evidence="1">LSu2-4</strain>
    </source>
</reference>
<proteinExistence type="predicted"/>
<dbReference type="RefSeq" id="WP_270675853.1">
    <property type="nucleotide sequence ID" value="NZ_JAQFWP010000003.1"/>
</dbReference>
<accession>A0ABT4TFD1</accession>
<name>A0ABT4TFD1_9ACTN</name>
<dbReference type="Proteomes" id="UP001165685">
    <property type="component" value="Unassembled WGS sequence"/>
</dbReference>
<evidence type="ECO:0000313" key="2">
    <source>
        <dbReference type="Proteomes" id="UP001165685"/>
    </source>
</evidence>
<dbReference type="EMBL" id="JAQFWP010000003">
    <property type="protein sequence ID" value="MDA2803408.1"/>
    <property type="molecule type" value="Genomic_DNA"/>
</dbReference>
<dbReference type="NCBIfam" id="NF033521">
    <property type="entry name" value="lasso_leader_L3"/>
    <property type="match status" value="1"/>
</dbReference>
<organism evidence="1 2">
    <name type="scientific">Nocardiopsis suaedae</name>
    <dbReference type="NCBI Taxonomy" id="3018444"/>
    <lineage>
        <taxon>Bacteria</taxon>
        <taxon>Bacillati</taxon>
        <taxon>Actinomycetota</taxon>
        <taxon>Actinomycetes</taxon>
        <taxon>Streptosporangiales</taxon>
        <taxon>Nocardiopsidaceae</taxon>
        <taxon>Nocardiopsis</taxon>
    </lineage>
</organism>